<dbReference type="EMBL" id="JAKNGO010000230">
    <property type="protein sequence ID" value="MCG4691356.1"/>
    <property type="molecule type" value="Genomic_DNA"/>
</dbReference>
<dbReference type="PANTHER" id="PTHR30540:SF83">
    <property type="entry name" value="K+ POTASSIUM TRANSPORTER"/>
    <property type="match status" value="1"/>
</dbReference>
<organism evidence="3 4">
    <name type="scientific">Phocaeicola vulgatus</name>
    <name type="common">Bacteroides vulgatus</name>
    <dbReference type="NCBI Taxonomy" id="821"/>
    <lineage>
        <taxon>Bacteria</taxon>
        <taxon>Pseudomonadati</taxon>
        <taxon>Bacteroidota</taxon>
        <taxon>Bacteroidia</taxon>
        <taxon>Bacteroidales</taxon>
        <taxon>Bacteroidaceae</taxon>
        <taxon>Phocaeicola</taxon>
    </lineage>
</organism>
<dbReference type="AlphaFoldDB" id="A0AAW5BIX1"/>
<reference evidence="3" key="1">
    <citation type="submission" date="2022-01" db="EMBL/GenBank/DDBJ databases">
        <title>Collection of gut derived symbiotic bacterial strains cultured from healthy donors.</title>
        <authorList>
            <person name="Lin H."/>
            <person name="Kohout C."/>
            <person name="Waligurski E."/>
            <person name="Pamer E.G."/>
        </authorList>
    </citation>
    <scope>NUCLEOTIDE SEQUENCE</scope>
    <source>
        <strain evidence="3">DFI.6.72</strain>
    </source>
</reference>
<dbReference type="RefSeq" id="WP_238077296.1">
    <property type="nucleotide sequence ID" value="NZ_JAKNGO010000230.1"/>
</dbReference>
<dbReference type="GO" id="GO:0016020">
    <property type="term" value="C:membrane"/>
    <property type="evidence" value="ECO:0007669"/>
    <property type="project" value="InterPro"/>
</dbReference>
<sequence>FFLIMPQSFIIPGVIIATLAAIIASQALISGSFTLISEAIKLNLFTRLRVRYPNEEKGQIYIPAINYILGIGCILLVLYFKKSEN</sequence>
<proteinExistence type="predicted"/>
<evidence type="ECO:0000313" key="3">
    <source>
        <dbReference type="EMBL" id="MCG4691356.1"/>
    </source>
</evidence>
<dbReference type="PANTHER" id="PTHR30540">
    <property type="entry name" value="OSMOTIC STRESS POTASSIUM TRANSPORTER"/>
    <property type="match status" value="1"/>
</dbReference>
<dbReference type="Pfam" id="PF02705">
    <property type="entry name" value="K_trans"/>
    <property type="match status" value="1"/>
</dbReference>
<feature type="domain" description="K+ potassium transporter integral membrane" evidence="2">
    <location>
        <begin position="1"/>
        <end position="85"/>
    </location>
</feature>
<accession>A0AAW5BIX1</accession>
<keyword evidence="1" id="KW-0472">Membrane</keyword>
<keyword evidence="1" id="KW-0812">Transmembrane</keyword>
<dbReference type="Proteomes" id="UP001200843">
    <property type="component" value="Unassembled WGS sequence"/>
</dbReference>
<dbReference type="InterPro" id="IPR053951">
    <property type="entry name" value="K_trans_N"/>
</dbReference>
<gene>
    <name evidence="3" type="ORF">L0N01_22545</name>
</gene>
<evidence type="ECO:0000313" key="4">
    <source>
        <dbReference type="Proteomes" id="UP001200843"/>
    </source>
</evidence>
<dbReference type="InterPro" id="IPR003855">
    <property type="entry name" value="K+_transporter"/>
</dbReference>
<feature type="non-terminal residue" evidence="3">
    <location>
        <position position="1"/>
    </location>
</feature>
<comment type="caution">
    <text evidence="3">The sequence shown here is derived from an EMBL/GenBank/DDBJ whole genome shotgun (WGS) entry which is preliminary data.</text>
</comment>
<evidence type="ECO:0000259" key="2">
    <source>
        <dbReference type="Pfam" id="PF02705"/>
    </source>
</evidence>
<dbReference type="GO" id="GO:0015079">
    <property type="term" value="F:potassium ion transmembrane transporter activity"/>
    <property type="evidence" value="ECO:0007669"/>
    <property type="project" value="InterPro"/>
</dbReference>
<feature type="transmembrane region" description="Helical" evidence="1">
    <location>
        <begin position="9"/>
        <end position="40"/>
    </location>
</feature>
<feature type="transmembrane region" description="Helical" evidence="1">
    <location>
        <begin position="60"/>
        <end position="80"/>
    </location>
</feature>
<protein>
    <submittedName>
        <fullName evidence="3">KUP/HAK/KT family potassium transporter</fullName>
    </submittedName>
</protein>
<evidence type="ECO:0000256" key="1">
    <source>
        <dbReference type="SAM" id="Phobius"/>
    </source>
</evidence>
<keyword evidence="1" id="KW-1133">Transmembrane helix</keyword>
<name>A0AAW5BIX1_PHOVU</name>
<feature type="non-terminal residue" evidence="3">
    <location>
        <position position="85"/>
    </location>
</feature>